<evidence type="ECO:0000259" key="8">
    <source>
        <dbReference type="PROSITE" id="PS51297"/>
    </source>
</evidence>
<keyword evidence="10" id="KW-1185">Reference proteome</keyword>
<keyword evidence="5" id="KW-0539">Nucleus</keyword>
<dbReference type="InterPro" id="IPR002100">
    <property type="entry name" value="TF_MADSbox"/>
</dbReference>
<evidence type="ECO:0000259" key="7">
    <source>
        <dbReference type="PROSITE" id="PS50066"/>
    </source>
</evidence>
<dbReference type="InterPro" id="IPR050142">
    <property type="entry name" value="MADS-box/MEF2_TF"/>
</dbReference>
<feature type="domain" description="MADS-box" evidence="7">
    <location>
        <begin position="1"/>
        <end position="61"/>
    </location>
</feature>
<dbReference type="Pfam" id="PF01486">
    <property type="entry name" value="K-box"/>
    <property type="match status" value="1"/>
</dbReference>
<evidence type="ECO:0000256" key="1">
    <source>
        <dbReference type="ARBA" id="ARBA00004123"/>
    </source>
</evidence>
<name>A0A8J5LGX5_ZINOF</name>
<feature type="coiled-coil region" evidence="6">
    <location>
        <begin position="70"/>
        <end position="153"/>
    </location>
</feature>
<dbReference type="AlphaFoldDB" id="A0A8J5LGX5"/>
<dbReference type="PANTHER" id="PTHR48019">
    <property type="entry name" value="SERUM RESPONSE FACTOR HOMOLOG"/>
    <property type="match status" value="1"/>
</dbReference>
<comment type="caution">
    <text evidence="9">The sequence shown here is derived from an EMBL/GenBank/DDBJ whole genome shotgun (WGS) entry which is preliminary data.</text>
</comment>
<evidence type="ECO:0000256" key="4">
    <source>
        <dbReference type="ARBA" id="ARBA00023163"/>
    </source>
</evidence>
<protein>
    <submittedName>
        <fullName evidence="9">Uncharacterized protein</fullName>
    </submittedName>
</protein>
<keyword evidence="6" id="KW-0175">Coiled coil</keyword>
<dbReference type="GO" id="GO:0005634">
    <property type="term" value="C:nucleus"/>
    <property type="evidence" value="ECO:0007669"/>
    <property type="project" value="UniProtKB-SubCell"/>
</dbReference>
<dbReference type="InterPro" id="IPR033896">
    <property type="entry name" value="MEF2-like_N"/>
</dbReference>
<proteinExistence type="predicted"/>
<accession>A0A8J5LGX5</accession>
<evidence type="ECO:0000313" key="10">
    <source>
        <dbReference type="Proteomes" id="UP000734854"/>
    </source>
</evidence>
<dbReference type="EMBL" id="JACMSC010000004">
    <property type="protein sequence ID" value="KAG6526393.1"/>
    <property type="molecule type" value="Genomic_DNA"/>
</dbReference>
<keyword evidence="4" id="KW-0804">Transcription</keyword>
<reference evidence="9 10" key="1">
    <citation type="submission" date="2020-08" db="EMBL/GenBank/DDBJ databases">
        <title>Plant Genome Project.</title>
        <authorList>
            <person name="Zhang R.-G."/>
        </authorList>
    </citation>
    <scope>NUCLEOTIDE SEQUENCE [LARGE SCALE GENOMIC DNA]</scope>
    <source>
        <tissue evidence="9">Rhizome</tissue>
    </source>
</reference>
<evidence type="ECO:0000256" key="6">
    <source>
        <dbReference type="SAM" id="Coils"/>
    </source>
</evidence>
<dbReference type="PRINTS" id="PR00404">
    <property type="entry name" value="MADSDOMAIN"/>
</dbReference>
<evidence type="ECO:0000256" key="3">
    <source>
        <dbReference type="ARBA" id="ARBA00023125"/>
    </source>
</evidence>
<feature type="domain" description="K-box" evidence="8">
    <location>
        <begin position="70"/>
        <end position="160"/>
    </location>
</feature>
<dbReference type="InterPro" id="IPR036879">
    <property type="entry name" value="TF_MADSbox_sf"/>
</dbReference>
<dbReference type="GO" id="GO:0003700">
    <property type="term" value="F:DNA-binding transcription factor activity"/>
    <property type="evidence" value="ECO:0007669"/>
    <property type="project" value="InterPro"/>
</dbReference>
<dbReference type="GO" id="GO:0046983">
    <property type="term" value="F:protein dimerization activity"/>
    <property type="evidence" value="ECO:0007669"/>
    <property type="project" value="InterPro"/>
</dbReference>
<evidence type="ECO:0000313" key="9">
    <source>
        <dbReference type="EMBL" id="KAG6526393.1"/>
    </source>
</evidence>
<dbReference type="SMART" id="SM00432">
    <property type="entry name" value="MADS"/>
    <property type="match status" value="1"/>
</dbReference>
<dbReference type="Gene3D" id="3.40.1810.10">
    <property type="entry name" value="Transcription factor, MADS-box"/>
    <property type="match status" value="1"/>
</dbReference>
<dbReference type="Proteomes" id="UP000734854">
    <property type="component" value="Unassembled WGS sequence"/>
</dbReference>
<dbReference type="Pfam" id="PF00319">
    <property type="entry name" value="SRF-TF"/>
    <property type="match status" value="1"/>
</dbReference>
<dbReference type="PROSITE" id="PS00350">
    <property type="entry name" value="MADS_BOX_1"/>
    <property type="match status" value="1"/>
</dbReference>
<keyword evidence="3" id="KW-0238">DNA-binding</keyword>
<evidence type="ECO:0000256" key="2">
    <source>
        <dbReference type="ARBA" id="ARBA00023015"/>
    </source>
</evidence>
<sequence>MVRGKTQMRRIENAASRQVTFSKRRNGLLKKAYELSVLCDAEVALIVFSARGKLYEFASSSLKSCYQFCKQQWKCEATNMSKKIEHLEAQKRKLLGENLGSCSIDELNELEAQLEKSLSRVKGKKRTMLEEQIVQLKENEKTLLNENASLREQCKSEPLLKRAPAQENGAYCHTREEHSEDVETMLMIGWPSSR</sequence>
<dbReference type="GO" id="GO:0000977">
    <property type="term" value="F:RNA polymerase II transcription regulatory region sequence-specific DNA binding"/>
    <property type="evidence" value="ECO:0007669"/>
    <property type="project" value="InterPro"/>
</dbReference>
<evidence type="ECO:0000256" key="5">
    <source>
        <dbReference type="ARBA" id="ARBA00023242"/>
    </source>
</evidence>
<dbReference type="PROSITE" id="PS50066">
    <property type="entry name" value="MADS_BOX_2"/>
    <property type="match status" value="1"/>
</dbReference>
<gene>
    <name evidence="9" type="ORF">ZIOFF_016377</name>
</gene>
<dbReference type="InterPro" id="IPR002487">
    <property type="entry name" value="TF_Kbox"/>
</dbReference>
<comment type="subcellular location">
    <subcellularLocation>
        <location evidence="1">Nucleus</location>
    </subcellularLocation>
</comment>
<keyword evidence="2" id="KW-0805">Transcription regulation</keyword>
<dbReference type="PROSITE" id="PS51297">
    <property type="entry name" value="K_BOX"/>
    <property type="match status" value="1"/>
</dbReference>
<dbReference type="CDD" id="cd00265">
    <property type="entry name" value="MADS_MEF2_like"/>
    <property type="match status" value="1"/>
</dbReference>
<dbReference type="SUPFAM" id="SSF55455">
    <property type="entry name" value="SRF-like"/>
    <property type="match status" value="1"/>
</dbReference>
<dbReference type="GO" id="GO:0045944">
    <property type="term" value="P:positive regulation of transcription by RNA polymerase II"/>
    <property type="evidence" value="ECO:0007669"/>
    <property type="project" value="InterPro"/>
</dbReference>
<organism evidence="9 10">
    <name type="scientific">Zingiber officinale</name>
    <name type="common">Ginger</name>
    <name type="synonym">Amomum zingiber</name>
    <dbReference type="NCBI Taxonomy" id="94328"/>
    <lineage>
        <taxon>Eukaryota</taxon>
        <taxon>Viridiplantae</taxon>
        <taxon>Streptophyta</taxon>
        <taxon>Embryophyta</taxon>
        <taxon>Tracheophyta</taxon>
        <taxon>Spermatophyta</taxon>
        <taxon>Magnoliopsida</taxon>
        <taxon>Liliopsida</taxon>
        <taxon>Zingiberales</taxon>
        <taxon>Zingiberaceae</taxon>
        <taxon>Zingiber</taxon>
    </lineage>
</organism>